<gene>
    <name evidence="1" type="ORF">LCGC14_2975030</name>
</gene>
<dbReference type="AlphaFoldDB" id="A0A0F8XET5"/>
<comment type="caution">
    <text evidence="1">The sequence shown here is derived from an EMBL/GenBank/DDBJ whole genome shotgun (WGS) entry which is preliminary data.</text>
</comment>
<evidence type="ECO:0000313" key="1">
    <source>
        <dbReference type="EMBL" id="KKK40749.1"/>
    </source>
</evidence>
<organism evidence="1">
    <name type="scientific">marine sediment metagenome</name>
    <dbReference type="NCBI Taxonomy" id="412755"/>
    <lineage>
        <taxon>unclassified sequences</taxon>
        <taxon>metagenomes</taxon>
        <taxon>ecological metagenomes</taxon>
    </lineage>
</organism>
<name>A0A0F8XET5_9ZZZZ</name>
<sequence length="241" mass="27927">NEYMISNPIYEIYYGYQPFLYWQGNTAHTLLKQLAELIPLTEIENIWITGCRDQSEYSCWAMEDKKYTIILDTSSLQPNLVRWIHTHKPKEYPKFCYIDKYLFQLTCKSAKLDLLWTKRVTCCRASPRSHRELIAISSSCRTATAQLAQLAWYDAVQHHHTTTNSCADDHESLGPVGICELLSRCWVCYHPRRGGGPTDNVQQRRFYDSLRYAPPGKAYVAPLGIWTVLEKMGTSSLEFIK</sequence>
<reference evidence="1" key="1">
    <citation type="journal article" date="2015" name="Nature">
        <title>Complex archaea that bridge the gap between prokaryotes and eukaryotes.</title>
        <authorList>
            <person name="Spang A."/>
            <person name="Saw J.H."/>
            <person name="Jorgensen S.L."/>
            <person name="Zaremba-Niedzwiedzka K."/>
            <person name="Martijn J."/>
            <person name="Lind A.E."/>
            <person name="van Eijk R."/>
            <person name="Schleper C."/>
            <person name="Guy L."/>
            <person name="Ettema T.J."/>
        </authorList>
    </citation>
    <scope>NUCLEOTIDE SEQUENCE</scope>
</reference>
<accession>A0A0F8XET5</accession>
<protein>
    <submittedName>
        <fullName evidence="1">Uncharacterized protein</fullName>
    </submittedName>
</protein>
<dbReference type="EMBL" id="LAZR01070451">
    <property type="protein sequence ID" value="KKK40749.1"/>
    <property type="molecule type" value="Genomic_DNA"/>
</dbReference>
<proteinExistence type="predicted"/>
<feature type="non-terminal residue" evidence="1">
    <location>
        <position position="1"/>
    </location>
</feature>